<gene>
    <name evidence="7" type="ORF">Baya_9657</name>
</gene>
<feature type="transmembrane region" description="Helical" evidence="6">
    <location>
        <begin position="191"/>
        <end position="214"/>
    </location>
</feature>
<dbReference type="OrthoDB" id="370884at2759"/>
<dbReference type="PANTHER" id="PTHR22914">
    <property type="entry name" value="CHITIN SYNTHASE"/>
    <property type="match status" value="1"/>
</dbReference>
<dbReference type="PANTHER" id="PTHR22914:SF42">
    <property type="entry name" value="CHITIN SYNTHASE"/>
    <property type="match status" value="1"/>
</dbReference>
<feature type="transmembrane region" description="Helical" evidence="6">
    <location>
        <begin position="502"/>
        <end position="525"/>
    </location>
</feature>
<feature type="coiled-coil region" evidence="4">
    <location>
        <begin position="748"/>
        <end position="786"/>
    </location>
</feature>
<feature type="transmembrane region" description="Helical" evidence="6">
    <location>
        <begin position="149"/>
        <end position="167"/>
    </location>
</feature>
<feature type="transmembrane region" description="Helical" evidence="6">
    <location>
        <begin position="234"/>
        <end position="254"/>
    </location>
</feature>
<name>A0A556UXU1_BAGYA</name>
<dbReference type="GO" id="GO:0004100">
    <property type="term" value="F:chitin synthase activity"/>
    <property type="evidence" value="ECO:0007669"/>
    <property type="project" value="InterPro"/>
</dbReference>
<feature type="compositionally biased region" description="Polar residues" evidence="5">
    <location>
        <begin position="637"/>
        <end position="651"/>
    </location>
</feature>
<evidence type="ECO:0000313" key="7">
    <source>
        <dbReference type="EMBL" id="TSP25432.1"/>
    </source>
</evidence>
<evidence type="ECO:0000313" key="8">
    <source>
        <dbReference type="Proteomes" id="UP000319801"/>
    </source>
</evidence>
<dbReference type="GO" id="GO:0006031">
    <property type="term" value="P:chitin biosynthetic process"/>
    <property type="evidence" value="ECO:0007669"/>
    <property type="project" value="TreeGrafter"/>
</dbReference>
<comment type="caution">
    <text evidence="7">The sequence shown here is derived from an EMBL/GenBank/DDBJ whole genome shotgun (WGS) entry which is preliminary data.</text>
</comment>
<evidence type="ECO:0000256" key="1">
    <source>
        <dbReference type="ARBA" id="ARBA00004141"/>
    </source>
</evidence>
<feature type="transmembrane region" description="Helical" evidence="6">
    <location>
        <begin position="356"/>
        <end position="378"/>
    </location>
</feature>
<reference evidence="7 8" key="1">
    <citation type="journal article" date="2019" name="Genome Biol. Evol.">
        <title>Whole-Genome Sequencing of the Giant Devil Catfish, Bagarius yarrelli.</title>
        <authorList>
            <person name="Jiang W."/>
            <person name="Lv Y."/>
            <person name="Cheng L."/>
            <person name="Yang K."/>
            <person name="Chao B."/>
            <person name="Wang X."/>
            <person name="Li Y."/>
            <person name="Pan X."/>
            <person name="You X."/>
            <person name="Zhang Y."/>
            <person name="Yang J."/>
            <person name="Li J."/>
            <person name="Zhang X."/>
            <person name="Liu S."/>
            <person name="Sun C."/>
            <person name="Yang J."/>
            <person name="Shi Q."/>
        </authorList>
    </citation>
    <scope>NUCLEOTIDE SEQUENCE [LARGE SCALE GENOMIC DNA]</scope>
    <source>
        <strain evidence="7">JWS20170419001</strain>
        <tissue evidence="7">Muscle</tissue>
    </source>
</reference>
<protein>
    <submittedName>
        <fullName evidence="7">Uncharacterized protein</fullName>
    </submittedName>
</protein>
<feature type="region of interest" description="Disordered" evidence="5">
    <location>
        <begin position="576"/>
        <end position="615"/>
    </location>
</feature>
<evidence type="ECO:0000256" key="3">
    <source>
        <dbReference type="ARBA" id="ARBA00023136"/>
    </source>
</evidence>
<accession>A0A556UXU1</accession>
<comment type="subcellular location">
    <subcellularLocation>
        <location evidence="1">Membrane</location>
        <topology evidence="1">Multi-pass membrane protein</topology>
    </subcellularLocation>
</comment>
<feature type="transmembrane region" description="Helical" evidence="6">
    <location>
        <begin position="84"/>
        <end position="103"/>
    </location>
</feature>
<evidence type="ECO:0000256" key="4">
    <source>
        <dbReference type="SAM" id="Coils"/>
    </source>
</evidence>
<feature type="transmembrane region" description="Helical" evidence="6">
    <location>
        <begin position="537"/>
        <end position="558"/>
    </location>
</feature>
<evidence type="ECO:0000256" key="2">
    <source>
        <dbReference type="ARBA" id="ARBA00022692"/>
    </source>
</evidence>
<organism evidence="7 8">
    <name type="scientific">Bagarius yarrelli</name>
    <name type="common">Goonch</name>
    <name type="synonym">Bagrus yarrelli</name>
    <dbReference type="NCBI Taxonomy" id="175774"/>
    <lineage>
        <taxon>Eukaryota</taxon>
        <taxon>Metazoa</taxon>
        <taxon>Chordata</taxon>
        <taxon>Craniata</taxon>
        <taxon>Vertebrata</taxon>
        <taxon>Euteleostomi</taxon>
        <taxon>Actinopterygii</taxon>
        <taxon>Neopterygii</taxon>
        <taxon>Teleostei</taxon>
        <taxon>Ostariophysi</taxon>
        <taxon>Siluriformes</taxon>
        <taxon>Sisoridae</taxon>
        <taxon>Sisorinae</taxon>
        <taxon>Bagarius</taxon>
    </lineage>
</organism>
<dbReference type="Proteomes" id="UP000319801">
    <property type="component" value="Unassembled WGS sequence"/>
</dbReference>
<keyword evidence="6" id="KW-1133">Transmembrane helix</keyword>
<dbReference type="GO" id="GO:0071944">
    <property type="term" value="C:cell periphery"/>
    <property type="evidence" value="ECO:0007669"/>
    <property type="project" value="TreeGrafter"/>
</dbReference>
<keyword evidence="3 6" id="KW-0472">Membrane</keyword>
<keyword evidence="8" id="KW-1185">Reference proteome</keyword>
<feature type="transmembrane region" description="Helical" evidence="6">
    <location>
        <begin position="885"/>
        <end position="906"/>
    </location>
</feature>
<feature type="transmembrane region" description="Helical" evidence="6">
    <location>
        <begin position="110"/>
        <end position="129"/>
    </location>
</feature>
<feature type="transmembrane region" description="Helical" evidence="6">
    <location>
        <begin position="6"/>
        <end position="26"/>
    </location>
</feature>
<dbReference type="AlphaFoldDB" id="A0A556UXU1"/>
<evidence type="ECO:0000256" key="6">
    <source>
        <dbReference type="SAM" id="Phobius"/>
    </source>
</evidence>
<feature type="transmembrane region" description="Helical" evidence="6">
    <location>
        <begin position="837"/>
        <end position="857"/>
    </location>
</feature>
<keyword evidence="4" id="KW-0175">Coiled coil</keyword>
<feature type="compositionally biased region" description="Polar residues" evidence="5">
    <location>
        <begin position="576"/>
        <end position="585"/>
    </location>
</feature>
<feature type="region of interest" description="Disordered" evidence="5">
    <location>
        <begin position="631"/>
        <end position="659"/>
    </location>
</feature>
<dbReference type="GO" id="GO:0016020">
    <property type="term" value="C:membrane"/>
    <property type="evidence" value="ECO:0007669"/>
    <property type="project" value="UniProtKB-SubCell"/>
</dbReference>
<dbReference type="EMBL" id="VCAZ01000074">
    <property type="protein sequence ID" value="TSP25432.1"/>
    <property type="molecule type" value="Genomic_DNA"/>
</dbReference>
<evidence type="ECO:0000256" key="5">
    <source>
        <dbReference type="SAM" id="MobiDB-lite"/>
    </source>
</evidence>
<feature type="compositionally biased region" description="Basic and acidic residues" evidence="5">
    <location>
        <begin position="586"/>
        <end position="615"/>
    </location>
</feature>
<feature type="transmembrane region" description="Helical" evidence="6">
    <location>
        <begin position="266"/>
        <end position="286"/>
    </location>
</feature>
<feature type="transmembrane region" description="Helical" evidence="6">
    <location>
        <begin position="46"/>
        <end position="64"/>
    </location>
</feature>
<sequence>MLMQHFMAVVVGIMVLTSAVISKGSLLTLATLSSPKSLRNSTDRQFYTLLLMCALVTPNLLVFIKCLWKCSFKSYVAPTMKILGILFISGGICIGTAVLHVFFRLQRQSWMIIFPVCSIILVSTGYSLLATDYYVRITSHTADQEQDCYYYVGLAIFASLLISFNWWENSLQASNNYQDMLNELDSFRDSVFMYTSLLRIAVTLGVYFLYYFLIAETRITWNAFTKITEDTLEVGLGVFFLQIFCSAACHWFGVVACKIHAVKMSFATPVSLTGPATLIVGITLFLTQVSTLNLAPGTSYFAAVTGNYTPIHNRFLDFCFGLEKLKTSNSTSLIILELTNSICKTTLSSHYAVWPFSMLALEGVCMWLGLITCTYYVWSTKVPRIERTSQLFVRRLYESAFIDLSLLLNTKMKVKNPERLDRYRGDPKEEHKDFFDFECHIYVDDAFMLEKETEKKLVNSYVDDLISVVMERQNNVCRASLVSIDGQTFVVPSIDNDRAFQFVFGIPGTLAIIIAVIPPVIYMLICFFTKANFQITIAGILSVLYAFLMTASFFSIIVTQETENLMLQQIQQAVQPNSSSNASSTKEPEKETTAQDAEESIKHSSDPIEHPIEKDRDVSLRMRDLKYLSNEREDSKSVNSDISTDQKTYTSYGDEDEDDYLDAYNDEEEEEKEVVPESDWVGPVKTVFLRKLTYANLKRNLQEQIRYTLRNKNQEDLCEELVHILSETLSDELRDKVGPEDILSESQLEELQDALNESARRILKTNRLNINRLKRLEARVKRAIERTLVAPQVTRLTQDETDFWNKLIERYLKPIQDPKSHQELVERELKSLRNKAVFLYFIVNVLWVVATFFLQAIGNDVISIKIPKYLANGSLAEEPLKVEPLSLMFLLSFAILLLIQFLAMLYHRVYTLIHVLAYRSSEKDYKERDPDEDAIVLENRIMNELVITGDDL</sequence>
<proteinExistence type="predicted"/>
<dbReference type="InterPro" id="IPR004835">
    <property type="entry name" value="Chitin_synth"/>
</dbReference>
<keyword evidence="2 6" id="KW-0812">Transmembrane</keyword>